<feature type="region of interest" description="Disordered" evidence="1">
    <location>
        <begin position="149"/>
        <end position="233"/>
    </location>
</feature>
<dbReference type="AlphaFoldDB" id="A0A8J2X047"/>
<evidence type="ECO:0000256" key="1">
    <source>
        <dbReference type="SAM" id="MobiDB-lite"/>
    </source>
</evidence>
<feature type="region of interest" description="Disordered" evidence="1">
    <location>
        <begin position="293"/>
        <end position="366"/>
    </location>
</feature>
<gene>
    <name evidence="2" type="ORF">PECAL_4P27450</name>
</gene>
<accession>A0A8J2X047</accession>
<feature type="compositionally biased region" description="Basic and acidic residues" evidence="1">
    <location>
        <begin position="204"/>
        <end position="233"/>
    </location>
</feature>
<feature type="compositionally biased region" description="Basic and acidic residues" evidence="1">
    <location>
        <begin position="152"/>
        <end position="170"/>
    </location>
</feature>
<dbReference type="EMBL" id="CAKKNE010000004">
    <property type="protein sequence ID" value="CAH0375412.1"/>
    <property type="molecule type" value="Genomic_DNA"/>
</dbReference>
<name>A0A8J2X047_9STRA</name>
<feature type="compositionally biased region" description="Basic and acidic residues" evidence="1">
    <location>
        <begin position="183"/>
        <end position="193"/>
    </location>
</feature>
<evidence type="ECO:0000313" key="3">
    <source>
        <dbReference type="Proteomes" id="UP000789595"/>
    </source>
</evidence>
<feature type="non-terminal residue" evidence="2">
    <location>
        <position position="1"/>
    </location>
</feature>
<feature type="compositionally biased region" description="Basic and acidic residues" evidence="1">
    <location>
        <begin position="310"/>
        <end position="322"/>
    </location>
</feature>
<feature type="region of interest" description="Disordered" evidence="1">
    <location>
        <begin position="251"/>
        <end position="274"/>
    </location>
</feature>
<comment type="caution">
    <text evidence="2">The sequence shown here is derived from an EMBL/GenBank/DDBJ whole genome shotgun (WGS) entry which is preliminary data.</text>
</comment>
<feature type="non-terminal residue" evidence="2">
    <location>
        <position position="366"/>
    </location>
</feature>
<organism evidence="2 3">
    <name type="scientific">Pelagomonas calceolata</name>
    <dbReference type="NCBI Taxonomy" id="35677"/>
    <lineage>
        <taxon>Eukaryota</taxon>
        <taxon>Sar</taxon>
        <taxon>Stramenopiles</taxon>
        <taxon>Ochrophyta</taxon>
        <taxon>Pelagophyceae</taxon>
        <taxon>Pelagomonadales</taxon>
        <taxon>Pelagomonadaceae</taxon>
        <taxon>Pelagomonas</taxon>
    </lineage>
</organism>
<keyword evidence="3" id="KW-1185">Reference proteome</keyword>
<reference evidence="2" key="1">
    <citation type="submission" date="2021-11" db="EMBL/GenBank/DDBJ databases">
        <authorList>
            <consortium name="Genoscope - CEA"/>
            <person name="William W."/>
        </authorList>
    </citation>
    <scope>NUCLEOTIDE SEQUENCE</scope>
</reference>
<feature type="compositionally biased region" description="Basic residues" evidence="1">
    <location>
        <begin position="251"/>
        <end position="272"/>
    </location>
</feature>
<proteinExistence type="predicted"/>
<dbReference type="Proteomes" id="UP000789595">
    <property type="component" value="Unassembled WGS sequence"/>
</dbReference>
<evidence type="ECO:0000313" key="2">
    <source>
        <dbReference type="EMBL" id="CAH0375412.1"/>
    </source>
</evidence>
<sequence>TDRLLIGLGLGARDARHAARVLHAEGRERDAERLQRGHGVPEVERERLRRELAELEHGGLGVVAPLRVPERLRRVDEKVFRGRRAHALPAEVERQAAELPVPDGQLRVERDARGRRGLAVPVVRVVRRRRGLGQRDGEAPELGALAVAPDARGPHLAERPRGPAALRRDQDELEDGRLVPALARRDDGDDVLRRGPRRGLRVGEGPREREPRAGDEGLGRRHVADAADDARAEHERAVLGPQLEAVLARPRHAAGHPVRSPRCRHGARRQQRGRHELVALAGLEGLEVLEGDRAHGALRGRRGLEAGQGEGRHAEARAEPRPSSEPAPKTLPFASTTRALPRTGPGPPKRLRAGSRAALVPDWRLD</sequence>
<protein>
    <submittedName>
        <fullName evidence="2">Uncharacterized protein</fullName>
    </submittedName>
</protein>